<dbReference type="AlphaFoldDB" id="A0A842HCM8"/>
<evidence type="ECO:0000313" key="3">
    <source>
        <dbReference type="EMBL" id="MBC2594245.1"/>
    </source>
</evidence>
<comment type="similarity">
    <text evidence="1 2">Belongs to the UPF0235 family.</text>
</comment>
<sequence>MPVKVVPSSSRNAPAGWLGESFKIKVQALPERGKANKAVTTLLAQWLGVSESSIRLVSGDTSPAKVFEITGLTPETIRQRLDQA</sequence>
<dbReference type="Proteomes" id="UP000546464">
    <property type="component" value="Unassembled WGS sequence"/>
</dbReference>
<dbReference type="SMART" id="SM01152">
    <property type="entry name" value="DUF167"/>
    <property type="match status" value="1"/>
</dbReference>
<proteinExistence type="inferred from homology"/>
<keyword evidence="4" id="KW-1185">Reference proteome</keyword>
<protein>
    <recommendedName>
        <fullName evidence="2">UPF0235 protein H5P28_08215</fullName>
    </recommendedName>
</protein>
<dbReference type="EMBL" id="JACHVB010000020">
    <property type="protein sequence ID" value="MBC2594245.1"/>
    <property type="molecule type" value="Genomic_DNA"/>
</dbReference>
<gene>
    <name evidence="3" type="ORF">H5P28_08215</name>
</gene>
<dbReference type="Gene3D" id="3.30.1200.10">
    <property type="entry name" value="YggU-like"/>
    <property type="match status" value="1"/>
</dbReference>
<dbReference type="Pfam" id="PF02594">
    <property type="entry name" value="DUF167"/>
    <property type="match status" value="1"/>
</dbReference>
<dbReference type="NCBIfam" id="TIGR00251">
    <property type="entry name" value="DUF167 family protein"/>
    <property type="match status" value="1"/>
</dbReference>
<comment type="caution">
    <text evidence="3">The sequence shown here is derived from an EMBL/GenBank/DDBJ whole genome shotgun (WGS) entry which is preliminary data.</text>
</comment>
<dbReference type="InterPro" id="IPR003746">
    <property type="entry name" value="DUF167"/>
</dbReference>
<name>A0A842HCM8_9BACT</name>
<accession>A0A842HCM8</accession>
<evidence type="ECO:0000256" key="2">
    <source>
        <dbReference type="HAMAP-Rule" id="MF_00634"/>
    </source>
</evidence>
<evidence type="ECO:0000256" key="1">
    <source>
        <dbReference type="ARBA" id="ARBA00010364"/>
    </source>
</evidence>
<dbReference type="SUPFAM" id="SSF69786">
    <property type="entry name" value="YggU-like"/>
    <property type="match status" value="1"/>
</dbReference>
<organism evidence="3 4">
    <name type="scientific">Ruficoccus amylovorans</name>
    <dbReference type="NCBI Taxonomy" id="1804625"/>
    <lineage>
        <taxon>Bacteria</taxon>
        <taxon>Pseudomonadati</taxon>
        <taxon>Verrucomicrobiota</taxon>
        <taxon>Opitutia</taxon>
        <taxon>Puniceicoccales</taxon>
        <taxon>Cerasicoccaceae</taxon>
        <taxon>Ruficoccus</taxon>
    </lineage>
</organism>
<dbReference type="InterPro" id="IPR036591">
    <property type="entry name" value="YggU-like_sf"/>
</dbReference>
<reference evidence="3 4" key="1">
    <citation type="submission" date="2020-07" db="EMBL/GenBank/DDBJ databases">
        <authorList>
            <person name="Feng X."/>
        </authorList>
    </citation>
    <scope>NUCLEOTIDE SEQUENCE [LARGE SCALE GENOMIC DNA]</scope>
    <source>
        <strain evidence="3 4">JCM31066</strain>
    </source>
</reference>
<evidence type="ECO:0000313" key="4">
    <source>
        <dbReference type="Proteomes" id="UP000546464"/>
    </source>
</evidence>
<dbReference type="HAMAP" id="MF_00634">
    <property type="entry name" value="UPF0235"/>
    <property type="match status" value="1"/>
</dbReference>